<name>A0ACA9N6E6_9GLOM</name>
<organism evidence="1 2">
    <name type="scientific">Racocetra persica</name>
    <dbReference type="NCBI Taxonomy" id="160502"/>
    <lineage>
        <taxon>Eukaryota</taxon>
        <taxon>Fungi</taxon>
        <taxon>Fungi incertae sedis</taxon>
        <taxon>Mucoromycota</taxon>
        <taxon>Glomeromycotina</taxon>
        <taxon>Glomeromycetes</taxon>
        <taxon>Diversisporales</taxon>
        <taxon>Gigasporaceae</taxon>
        <taxon>Racocetra</taxon>
    </lineage>
</organism>
<protein>
    <submittedName>
        <fullName evidence="1">32474_t:CDS:1</fullName>
    </submittedName>
</protein>
<comment type="caution">
    <text evidence="1">The sequence shown here is derived from an EMBL/GenBank/DDBJ whole genome shotgun (WGS) entry which is preliminary data.</text>
</comment>
<dbReference type="Proteomes" id="UP000789920">
    <property type="component" value="Unassembled WGS sequence"/>
</dbReference>
<proteinExistence type="predicted"/>
<accession>A0ACA9N6E6</accession>
<reference evidence="1" key="1">
    <citation type="submission" date="2021-06" db="EMBL/GenBank/DDBJ databases">
        <authorList>
            <person name="Kallberg Y."/>
            <person name="Tangrot J."/>
            <person name="Rosling A."/>
        </authorList>
    </citation>
    <scope>NUCLEOTIDE SEQUENCE</scope>
    <source>
        <strain evidence="1">MA461A</strain>
    </source>
</reference>
<dbReference type="EMBL" id="CAJVQC010012322">
    <property type="protein sequence ID" value="CAG8637054.1"/>
    <property type="molecule type" value="Genomic_DNA"/>
</dbReference>
<sequence length="64" mass="7136">MNNELLVFNKVSYLIEVTVSNIVEAIEDTEDATEAIEDTKDATKAIEDNKGDSKKSLYPITLNM</sequence>
<feature type="non-terminal residue" evidence="1">
    <location>
        <position position="64"/>
    </location>
</feature>
<evidence type="ECO:0000313" key="1">
    <source>
        <dbReference type="EMBL" id="CAG8637054.1"/>
    </source>
</evidence>
<keyword evidence="2" id="KW-1185">Reference proteome</keyword>
<gene>
    <name evidence="1" type="ORF">RPERSI_LOCUS7327</name>
</gene>
<evidence type="ECO:0000313" key="2">
    <source>
        <dbReference type="Proteomes" id="UP000789920"/>
    </source>
</evidence>